<keyword evidence="2" id="KW-1185">Reference proteome</keyword>
<gene>
    <name evidence="1" type="ORF">HO173_001257</name>
</gene>
<proteinExistence type="predicted"/>
<dbReference type="AlphaFoldDB" id="A0A8H6G4X1"/>
<organism evidence="1 2">
    <name type="scientific">Letharia columbiana</name>
    <dbReference type="NCBI Taxonomy" id="112416"/>
    <lineage>
        <taxon>Eukaryota</taxon>
        <taxon>Fungi</taxon>
        <taxon>Dikarya</taxon>
        <taxon>Ascomycota</taxon>
        <taxon>Pezizomycotina</taxon>
        <taxon>Lecanoromycetes</taxon>
        <taxon>OSLEUM clade</taxon>
        <taxon>Lecanoromycetidae</taxon>
        <taxon>Lecanorales</taxon>
        <taxon>Lecanorineae</taxon>
        <taxon>Parmeliaceae</taxon>
        <taxon>Letharia</taxon>
    </lineage>
</organism>
<reference evidence="1 2" key="1">
    <citation type="journal article" date="2020" name="Genomics">
        <title>Complete, high-quality genomes from long-read metagenomic sequencing of two wolf lichen thalli reveals enigmatic genome architecture.</title>
        <authorList>
            <person name="McKenzie S.K."/>
            <person name="Walston R.F."/>
            <person name="Allen J.L."/>
        </authorList>
    </citation>
    <scope>NUCLEOTIDE SEQUENCE [LARGE SCALE GENOMIC DNA]</scope>
    <source>
        <strain evidence="1">WasteWater2</strain>
    </source>
</reference>
<protein>
    <submittedName>
        <fullName evidence="1">Uncharacterized protein</fullName>
    </submittedName>
</protein>
<dbReference type="RefSeq" id="XP_037169845.1">
    <property type="nucleotide sequence ID" value="XM_037303198.1"/>
</dbReference>
<dbReference type="EMBL" id="JACCJC010000003">
    <property type="protein sequence ID" value="KAF6240586.1"/>
    <property type="molecule type" value="Genomic_DNA"/>
</dbReference>
<sequence length="69" mass="7520">MKANVYRLNYEKKNNDMALKENNSNEEPTTGAVAIQIVLAMSTCLPTIAYRISHNDGTADQTATNAMAS</sequence>
<evidence type="ECO:0000313" key="1">
    <source>
        <dbReference type="EMBL" id="KAF6240586.1"/>
    </source>
</evidence>
<evidence type="ECO:0000313" key="2">
    <source>
        <dbReference type="Proteomes" id="UP000578531"/>
    </source>
</evidence>
<comment type="caution">
    <text evidence="1">The sequence shown here is derived from an EMBL/GenBank/DDBJ whole genome shotgun (WGS) entry which is preliminary data.</text>
</comment>
<dbReference type="GeneID" id="59282932"/>
<dbReference type="Proteomes" id="UP000578531">
    <property type="component" value="Unassembled WGS sequence"/>
</dbReference>
<accession>A0A8H6G4X1</accession>
<name>A0A8H6G4X1_9LECA</name>